<dbReference type="CDD" id="cd14254">
    <property type="entry name" value="Dockerin_II"/>
    <property type="match status" value="1"/>
</dbReference>
<dbReference type="InterPro" id="IPR008928">
    <property type="entry name" value="6-hairpin_glycosidase_sf"/>
</dbReference>
<dbReference type="GO" id="GO:0016162">
    <property type="term" value="F:cellulose 1,4-beta-cellobiosidase activity"/>
    <property type="evidence" value="ECO:0007669"/>
    <property type="project" value="UniProtKB-EC"/>
</dbReference>
<organism evidence="6 7">
    <name type="scientific">Pseudobacteroides cellulosolvens ATCC 35603 = DSM 2933</name>
    <dbReference type="NCBI Taxonomy" id="398512"/>
    <lineage>
        <taxon>Bacteria</taxon>
        <taxon>Bacillati</taxon>
        <taxon>Bacillota</taxon>
        <taxon>Clostridia</taxon>
        <taxon>Eubacteriales</taxon>
        <taxon>Oscillospiraceae</taxon>
        <taxon>Pseudobacteroides</taxon>
    </lineage>
</organism>
<evidence type="ECO:0000259" key="5">
    <source>
        <dbReference type="Pfam" id="PF00759"/>
    </source>
</evidence>
<keyword evidence="4" id="KW-0624">Polysaccharide degradation</keyword>
<dbReference type="Gene3D" id="2.60.40.4130">
    <property type="match status" value="1"/>
</dbReference>
<protein>
    <submittedName>
        <fullName evidence="6">Cellulose 1,4-beta-cellobiosidase</fullName>
        <ecNumber evidence="6">3.2.1.91</ecNumber>
    </submittedName>
</protein>
<dbReference type="Pfam" id="PF00404">
    <property type="entry name" value="Dockerin_1"/>
    <property type="match status" value="1"/>
</dbReference>
<dbReference type="EC" id="3.2.1.91" evidence="6"/>
<dbReference type="PATRIC" id="fig|398512.5.peg.3791"/>
<dbReference type="PANTHER" id="PTHR22298">
    <property type="entry name" value="ENDO-1,4-BETA-GLUCANASE"/>
    <property type="match status" value="1"/>
</dbReference>
<dbReference type="InterPro" id="IPR036439">
    <property type="entry name" value="Dockerin_dom_sf"/>
</dbReference>
<dbReference type="InterPro" id="IPR001701">
    <property type="entry name" value="Glyco_hydro_9"/>
</dbReference>
<sequence>MDESRWEMEWMLKMQIPEGFDRAGMVVHKMADENWTYLPTRPDQDKEKRIYYPPSTAATLNLSACAAQASRIWKDVDSAFSSKCLAAAETAYMAAKKNPAVLSPYGQEPGSETYGDNYVEDEFYWAACELYVATDKEEYLDDLKSYKASLKMPVTLTGQSYGMAGCFDWGATGGLGTLTLALHKAVEFPEAVLSIEKAADTFMSVQSKEGYGIPLSESTYINEYDGQSEEITGYPFGSNGFILNEAIVMAYAYDLSKNTKYFNGLSETMDYLMGRNPLVKVYVSGYGENPMKNPYHRFFCVQMDPSYPSVPPGFVASGPNSGMIAPWSVGGGLRYVRPAAQKCYVDHVESWHTNQVSISLNAALAWVTSYLDFSGVGPRPTPTKYITTTPTRSGIAEDINKDRVVNMIDVFIIAKAFGFCLGDDKFDICCDLNNDGAINMADVMRLSLKFGCVYELES</sequence>
<proteinExistence type="predicted"/>
<dbReference type="STRING" id="398512.Bccel_3617"/>
<dbReference type="GO" id="GO:0000272">
    <property type="term" value="P:polysaccharide catabolic process"/>
    <property type="evidence" value="ECO:0007669"/>
    <property type="project" value="UniProtKB-KW"/>
</dbReference>
<evidence type="ECO:0000256" key="2">
    <source>
        <dbReference type="ARBA" id="ARBA00023277"/>
    </source>
</evidence>
<name>A0A0L6JRD6_9FIRM</name>
<dbReference type="SUPFAM" id="SSF63446">
    <property type="entry name" value="Type I dockerin domain"/>
    <property type="match status" value="1"/>
</dbReference>
<dbReference type="InterPro" id="IPR012341">
    <property type="entry name" value="6hp_glycosidase-like_sf"/>
</dbReference>
<evidence type="ECO:0000256" key="1">
    <source>
        <dbReference type="ARBA" id="ARBA00022801"/>
    </source>
</evidence>
<dbReference type="AlphaFoldDB" id="A0A0L6JRD6"/>
<dbReference type="EMBL" id="LGTC01000001">
    <property type="protein sequence ID" value="KNY28343.1"/>
    <property type="molecule type" value="Genomic_DNA"/>
</dbReference>
<keyword evidence="3 6" id="KW-0326">Glycosidase</keyword>
<evidence type="ECO:0000256" key="3">
    <source>
        <dbReference type="ARBA" id="ARBA00023295"/>
    </source>
</evidence>
<feature type="domain" description="Glycoside hydrolase family 9" evidence="5">
    <location>
        <begin position="2"/>
        <end position="367"/>
    </location>
</feature>
<dbReference type="Gene3D" id="1.50.10.10">
    <property type="match status" value="1"/>
</dbReference>
<dbReference type="Pfam" id="PF00759">
    <property type="entry name" value="Glyco_hydro_9"/>
    <property type="match status" value="1"/>
</dbReference>
<dbReference type="eggNOG" id="COG5297">
    <property type="taxonomic scope" value="Bacteria"/>
</dbReference>
<gene>
    <name evidence="6" type="ORF">Bccel_3617</name>
</gene>
<keyword evidence="1 6" id="KW-0378">Hydrolase</keyword>
<evidence type="ECO:0000313" key="7">
    <source>
        <dbReference type="Proteomes" id="UP000036923"/>
    </source>
</evidence>
<dbReference type="Proteomes" id="UP000036923">
    <property type="component" value="Unassembled WGS sequence"/>
</dbReference>
<reference evidence="7" key="1">
    <citation type="submission" date="2015-07" db="EMBL/GenBank/DDBJ databases">
        <title>Near-Complete Genome Sequence of the Cellulolytic Bacterium Bacteroides (Pseudobacteroides) cellulosolvens ATCC 35603.</title>
        <authorList>
            <person name="Dassa B."/>
            <person name="Utturkar S.M."/>
            <person name="Klingeman D.M."/>
            <person name="Hurt R.A."/>
            <person name="Keller M."/>
            <person name="Xu J."/>
            <person name="Reddy Y.H.K."/>
            <person name="Borovok I."/>
            <person name="Grinberg I.R."/>
            <person name="Lamed R."/>
            <person name="Zhivin O."/>
            <person name="Bayer E.A."/>
            <person name="Brown S.D."/>
        </authorList>
    </citation>
    <scope>NUCLEOTIDE SEQUENCE [LARGE SCALE GENOMIC DNA]</scope>
    <source>
        <strain evidence="7">DSM 2933</strain>
    </source>
</reference>
<dbReference type="SUPFAM" id="SSF48208">
    <property type="entry name" value="Six-hairpin glycosidases"/>
    <property type="match status" value="1"/>
</dbReference>
<accession>A0A0L6JRD6</accession>
<keyword evidence="2" id="KW-0119">Carbohydrate metabolism</keyword>
<keyword evidence="7" id="KW-1185">Reference proteome</keyword>
<evidence type="ECO:0000313" key="6">
    <source>
        <dbReference type="EMBL" id="KNY28343.1"/>
    </source>
</evidence>
<dbReference type="InterPro" id="IPR002105">
    <property type="entry name" value="Dockerin_1_rpt"/>
</dbReference>
<evidence type="ECO:0000256" key="4">
    <source>
        <dbReference type="ARBA" id="ARBA00023326"/>
    </source>
</evidence>
<comment type="caution">
    <text evidence="6">The sequence shown here is derived from an EMBL/GenBank/DDBJ whole genome shotgun (WGS) entry which is preliminary data.</text>
</comment>